<dbReference type="InParanoid" id="A0A2P6N5W5"/>
<organism evidence="5 6">
    <name type="scientific">Planoprotostelium fungivorum</name>
    <dbReference type="NCBI Taxonomy" id="1890364"/>
    <lineage>
        <taxon>Eukaryota</taxon>
        <taxon>Amoebozoa</taxon>
        <taxon>Evosea</taxon>
        <taxon>Variosea</taxon>
        <taxon>Cavosteliida</taxon>
        <taxon>Cavosteliaceae</taxon>
        <taxon>Planoprotostelium</taxon>
    </lineage>
</organism>
<dbReference type="SMART" id="SM00389">
    <property type="entry name" value="HOX"/>
    <property type="match status" value="1"/>
</dbReference>
<reference evidence="5 6" key="1">
    <citation type="journal article" date="2018" name="Genome Biol. Evol.">
        <title>Multiple Roots of Fruiting Body Formation in Amoebozoa.</title>
        <authorList>
            <person name="Hillmann F."/>
            <person name="Forbes G."/>
            <person name="Novohradska S."/>
            <person name="Ferling I."/>
            <person name="Riege K."/>
            <person name="Groth M."/>
            <person name="Westermann M."/>
            <person name="Marz M."/>
            <person name="Spaller T."/>
            <person name="Winckler T."/>
            <person name="Schaap P."/>
            <person name="Glockner G."/>
        </authorList>
    </citation>
    <scope>NUCLEOTIDE SEQUENCE [LARGE SCALE GENOMIC DNA]</scope>
    <source>
        <strain evidence="5 6">Jena</strain>
    </source>
</reference>
<sequence>MEYDRNPYPSLDKRRKLAETFRTTEKRVNVWFQNKRSRSEGKDQPWSTEKEGEGNGRRATPAPE</sequence>
<dbReference type="GO" id="GO:0003677">
    <property type="term" value="F:DNA binding"/>
    <property type="evidence" value="ECO:0007669"/>
    <property type="project" value="UniProtKB-UniRule"/>
</dbReference>
<dbReference type="AlphaFoldDB" id="A0A2P6N5W5"/>
<accession>A0A2P6N5W5</accession>
<name>A0A2P6N5W5_9EUKA</name>
<evidence type="ECO:0000313" key="6">
    <source>
        <dbReference type="Proteomes" id="UP000241769"/>
    </source>
</evidence>
<evidence type="ECO:0000256" key="2">
    <source>
        <dbReference type="RuleBase" id="RU000682"/>
    </source>
</evidence>
<dbReference type="Proteomes" id="UP000241769">
    <property type="component" value="Unassembled WGS sequence"/>
</dbReference>
<dbReference type="OrthoDB" id="6159439at2759"/>
<keyword evidence="1 2" id="KW-0371">Homeobox</keyword>
<proteinExistence type="predicted"/>
<dbReference type="EMBL" id="MDYQ01000187">
    <property type="protein sequence ID" value="PRP79350.1"/>
    <property type="molecule type" value="Genomic_DNA"/>
</dbReference>
<feature type="compositionally biased region" description="Basic and acidic residues" evidence="3">
    <location>
        <begin position="37"/>
        <end position="56"/>
    </location>
</feature>
<comment type="caution">
    <text evidence="5">The sequence shown here is derived from an EMBL/GenBank/DDBJ whole genome shotgun (WGS) entry which is preliminary data.</text>
</comment>
<evidence type="ECO:0000256" key="1">
    <source>
        <dbReference type="PROSITE-ProRule" id="PRU00108"/>
    </source>
</evidence>
<evidence type="ECO:0000259" key="4">
    <source>
        <dbReference type="PROSITE" id="PS50071"/>
    </source>
</evidence>
<feature type="region of interest" description="Disordered" evidence="3">
    <location>
        <begin position="32"/>
        <end position="64"/>
    </location>
</feature>
<dbReference type="GO" id="GO:0005634">
    <property type="term" value="C:nucleus"/>
    <property type="evidence" value="ECO:0007669"/>
    <property type="project" value="UniProtKB-SubCell"/>
</dbReference>
<feature type="DNA-binding region" description="Homeobox" evidence="1">
    <location>
        <begin position="3"/>
        <end position="43"/>
    </location>
</feature>
<comment type="subcellular location">
    <subcellularLocation>
        <location evidence="1 2">Nucleus</location>
    </subcellularLocation>
</comment>
<evidence type="ECO:0000256" key="3">
    <source>
        <dbReference type="SAM" id="MobiDB-lite"/>
    </source>
</evidence>
<feature type="domain" description="Homeobox" evidence="4">
    <location>
        <begin position="1"/>
        <end position="42"/>
    </location>
</feature>
<keyword evidence="1 2" id="KW-0539">Nucleus</keyword>
<dbReference type="Pfam" id="PF00046">
    <property type="entry name" value="Homeodomain"/>
    <property type="match status" value="1"/>
</dbReference>
<dbReference type="CDD" id="cd00086">
    <property type="entry name" value="homeodomain"/>
    <property type="match status" value="1"/>
</dbReference>
<dbReference type="InterPro" id="IPR009057">
    <property type="entry name" value="Homeodomain-like_sf"/>
</dbReference>
<dbReference type="SUPFAM" id="SSF46689">
    <property type="entry name" value="Homeodomain-like"/>
    <property type="match status" value="1"/>
</dbReference>
<gene>
    <name evidence="5" type="ORF">PROFUN_12951</name>
</gene>
<protein>
    <submittedName>
        <fullName evidence="5">Double homeobox protein 4-like protein 4-like</fullName>
    </submittedName>
</protein>
<keyword evidence="1 2" id="KW-0238">DNA-binding</keyword>
<evidence type="ECO:0000313" key="5">
    <source>
        <dbReference type="EMBL" id="PRP79350.1"/>
    </source>
</evidence>
<dbReference type="Gene3D" id="1.10.10.60">
    <property type="entry name" value="Homeodomain-like"/>
    <property type="match status" value="1"/>
</dbReference>
<dbReference type="PROSITE" id="PS50071">
    <property type="entry name" value="HOMEOBOX_2"/>
    <property type="match status" value="1"/>
</dbReference>
<dbReference type="InterPro" id="IPR001356">
    <property type="entry name" value="HD"/>
</dbReference>
<keyword evidence="6" id="KW-1185">Reference proteome</keyword>